<dbReference type="EMBL" id="UZAM01016663">
    <property type="protein sequence ID" value="VDP44221.1"/>
    <property type="molecule type" value="Genomic_DNA"/>
</dbReference>
<keyword evidence="3" id="KW-1185">Reference proteome</keyword>
<reference evidence="2 3" key="2">
    <citation type="submission" date="2018-11" db="EMBL/GenBank/DDBJ databases">
        <authorList>
            <consortium name="Pathogen Informatics"/>
        </authorList>
    </citation>
    <scope>NUCLEOTIDE SEQUENCE [LARGE SCALE GENOMIC DNA]</scope>
</reference>
<reference evidence="4" key="1">
    <citation type="submission" date="2016-06" db="UniProtKB">
        <authorList>
            <consortium name="WormBaseParasite"/>
        </authorList>
    </citation>
    <scope>IDENTIFICATION</scope>
</reference>
<dbReference type="Proteomes" id="UP000270296">
    <property type="component" value="Unassembled WGS sequence"/>
</dbReference>
<protein>
    <submittedName>
        <fullName evidence="4">Glycine rich superfamily member</fullName>
    </submittedName>
</protein>
<evidence type="ECO:0000313" key="3">
    <source>
        <dbReference type="Proteomes" id="UP000270296"/>
    </source>
</evidence>
<evidence type="ECO:0000313" key="2">
    <source>
        <dbReference type="EMBL" id="VDP44221.1"/>
    </source>
</evidence>
<feature type="chain" id="PRO_5043140440" evidence="1">
    <location>
        <begin position="20"/>
        <end position="96"/>
    </location>
</feature>
<dbReference type="WBParaSite" id="SBAD_0001234801-mRNA-1">
    <property type="protein sequence ID" value="SBAD_0001234801-mRNA-1"/>
    <property type="gene ID" value="SBAD_0001234801"/>
</dbReference>
<dbReference type="AlphaFoldDB" id="A0A183J7V1"/>
<keyword evidence="1" id="KW-0732">Signal</keyword>
<evidence type="ECO:0000313" key="4">
    <source>
        <dbReference type="WBParaSite" id="SBAD_0001234801-mRNA-1"/>
    </source>
</evidence>
<sequence>MAWIYVVVAALLFLDGGRSAEGPGRQELVGDYSTRSGADLLENSSAQIKQRHRRQYGMFGPFGYGGPGMGISRDLMAMGMGLQGLGELGYAADMLF</sequence>
<organism evidence="4">
    <name type="scientific">Soboliphyme baturini</name>
    <dbReference type="NCBI Taxonomy" id="241478"/>
    <lineage>
        <taxon>Eukaryota</taxon>
        <taxon>Metazoa</taxon>
        <taxon>Ecdysozoa</taxon>
        <taxon>Nematoda</taxon>
        <taxon>Enoplea</taxon>
        <taxon>Dorylaimia</taxon>
        <taxon>Dioctophymatida</taxon>
        <taxon>Dioctophymatoidea</taxon>
        <taxon>Soboliphymatidae</taxon>
        <taxon>Soboliphyme</taxon>
    </lineage>
</organism>
<feature type="signal peptide" evidence="1">
    <location>
        <begin position="1"/>
        <end position="19"/>
    </location>
</feature>
<proteinExistence type="predicted"/>
<evidence type="ECO:0000256" key="1">
    <source>
        <dbReference type="SAM" id="SignalP"/>
    </source>
</evidence>
<gene>
    <name evidence="2" type="ORF">SBAD_LOCUS11949</name>
</gene>
<accession>A0A183J7V1</accession>
<name>A0A183J7V1_9BILA</name>